<name>A0A5B7J5U9_PORTR</name>
<sequence length="127" mass="13783">MKGLRGPRTPAGNLQLLHVPCSPCPRSSHETPPVIQNVSGIRRNHDLCRYMSTLPTADSTTSIISGRVWRRGVGGRLIAEVRGGRELIRVITYILFKVTVTCGRREVAGNVVGFPVLGQVHSSASKV</sequence>
<comment type="caution">
    <text evidence="1">The sequence shown here is derived from an EMBL/GenBank/DDBJ whole genome shotgun (WGS) entry which is preliminary data.</text>
</comment>
<keyword evidence="2" id="KW-1185">Reference proteome</keyword>
<proteinExistence type="predicted"/>
<evidence type="ECO:0000313" key="2">
    <source>
        <dbReference type="Proteomes" id="UP000324222"/>
    </source>
</evidence>
<evidence type="ECO:0000313" key="1">
    <source>
        <dbReference type="EMBL" id="MPC87824.1"/>
    </source>
</evidence>
<organism evidence="1 2">
    <name type="scientific">Portunus trituberculatus</name>
    <name type="common">Swimming crab</name>
    <name type="synonym">Neptunus trituberculatus</name>
    <dbReference type="NCBI Taxonomy" id="210409"/>
    <lineage>
        <taxon>Eukaryota</taxon>
        <taxon>Metazoa</taxon>
        <taxon>Ecdysozoa</taxon>
        <taxon>Arthropoda</taxon>
        <taxon>Crustacea</taxon>
        <taxon>Multicrustacea</taxon>
        <taxon>Malacostraca</taxon>
        <taxon>Eumalacostraca</taxon>
        <taxon>Eucarida</taxon>
        <taxon>Decapoda</taxon>
        <taxon>Pleocyemata</taxon>
        <taxon>Brachyura</taxon>
        <taxon>Eubrachyura</taxon>
        <taxon>Portunoidea</taxon>
        <taxon>Portunidae</taxon>
        <taxon>Portuninae</taxon>
        <taxon>Portunus</taxon>
    </lineage>
</organism>
<reference evidence="1 2" key="1">
    <citation type="submission" date="2019-05" db="EMBL/GenBank/DDBJ databases">
        <title>Another draft genome of Portunus trituberculatus and its Hox gene families provides insights of decapod evolution.</title>
        <authorList>
            <person name="Jeong J.-H."/>
            <person name="Song I."/>
            <person name="Kim S."/>
            <person name="Choi T."/>
            <person name="Kim D."/>
            <person name="Ryu S."/>
            <person name="Kim W."/>
        </authorList>
    </citation>
    <scope>NUCLEOTIDE SEQUENCE [LARGE SCALE GENOMIC DNA]</scope>
    <source>
        <tissue evidence="1">Muscle</tissue>
    </source>
</reference>
<accession>A0A5B7J5U9</accession>
<protein>
    <submittedName>
        <fullName evidence="1">Uncharacterized protein</fullName>
    </submittedName>
</protein>
<gene>
    <name evidence="1" type="ORF">E2C01_082701</name>
</gene>
<dbReference type="AlphaFoldDB" id="A0A5B7J5U9"/>
<dbReference type="Proteomes" id="UP000324222">
    <property type="component" value="Unassembled WGS sequence"/>
</dbReference>
<dbReference type="EMBL" id="VSRR010075727">
    <property type="protein sequence ID" value="MPC87824.1"/>
    <property type="molecule type" value="Genomic_DNA"/>
</dbReference>